<proteinExistence type="predicted"/>
<dbReference type="EMBL" id="CAMXCH010000001">
    <property type="protein sequence ID" value="CAI3925282.1"/>
    <property type="molecule type" value="Genomic_DNA"/>
</dbReference>
<evidence type="ECO:0008006" key="3">
    <source>
        <dbReference type="Google" id="ProtNLM"/>
    </source>
</evidence>
<accession>A0ABM9HJ43</accession>
<organism evidence="1 2">
    <name type="scientific">Commensalibacter papalotli</name>
    <name type="common">ex Botero et al. 2024</name>
    <dbReference type="NCBI Taxonomy" id="2972766"/>
    <lineage>
        <taxon>Bacteria</taxon>
        <taxon>Pseudomonadati</taxon>
        <taxon>Pseudomonadota</taxon>
        <taxon>Alphaproteobacteria</taxon>
        <taxon>Acetobacterales</taxon>
        <taxon>Acetobacteraceae</taxon>
    </lineage>
</organism>
<evidence type="ECO:0000313" key="1">
    <source>
        <dbReference type="EMBL" id="CAI3925282.1"/>
    </source>
</evidence>
<name>A0ABM9HJ43_9PROT</name>
<dbReference type="Proteomes" id="UP001154272">
    <property type="component" value="Unassembled WGS sequence"/>
</dbReference>
<dbReference type="RefSeq" id="WP_034337252.1">
    <property type="nucleotide sequence ID" value="NZ_CAMXCH010000001.1"/>
</dbReference>
<evidence type="ECO:0000313" key="2">
    <source>
        <dbReference type="Proteomes" id="UP001154272"/>
    </source>
</evidence>
<sequence>MQTKNIEIEKRFDGLLDFRNDLTHRIFPEAFLDDCKNIRRNPAEEAKRILAYLETLRTGSAFFIKDILFLLDVID</sequence>
<reference evidence="1" key="1">
    <citation type="submission" date="2022-10" db="EMBL/GenBank/DDBJ databases">
        <authorList>
            <person name="Botero Cardona J."/>
        </authorList>
    </citation>
    <scope>NUCLEOTIDE SEQUENCE</scope>
    <source>
        <strain evidence="1">R-83534</strain>
    </source>
</reference>
<keyword evidence="2" id="KW-1185">Reference proteome</keyword>
<comment type="caution">
    <text evidence="1">The sequence shown here is derived from an EMBL/GenBank/DDBJ whole genome shotgun (WGS) entry which is preliminary data.</text>
</comment>
<protein>
    <recommendedName>
        <fullName evidence="3">RiboL-PSP-HEPN domain-containing protein</fullName>
    </recommendedName>
</protein>
<gene>
    <name evidence="1" type="ORF">R83534S58_LOCUS191</name>
</gene>